<keyword evidence="3" id="KW-1185">Reference proteome</keyword>
<name>A0AAQ3K286_9LILI</name>
<dbReference type="PANTHER" id="PTHR33133">
    <property type="entry name" value="OS08G0107100 PROTEIN-RELATED"/>
    <property type="match status" value="1"/>
</dbReference>
<accession>A0AAQ3K286</accession>
<evidence type="ECO:0000313" key="3">
    <source>
        <dbReference type="Proteomes" id="UP001327560"/>
    </source>
</evidence>
<keyword evidence="1" id="KW-1133">Transmembrane helix</keyword>
<feature type="transmembrane region" description="Helical" evidence="1">
    <location>
        <begin position="115"/>
        <end position="135"/>
    </location>
</feature>
<protein>
    <submittedName>
        <fullName evidence="2">Uncharacterized protein</fullName>
    </submittedName>
</protein>
<evidence type="ECO:0000256" key="1">
    <source>
        <dbReference type="SAM" id="Phobius"/>
    </source>
</evidence>
<dbReference type="Proteomes" id="UP001327560">
    <property type="component" value="Chromosome 3"/>
</dbReference>
<feature type="transmembrane region" description="Helical" evidence="1">
    <location>
        <begin position="147"/>
        <end position="164"/>
    </location>
</feature>
<keyword evidence="1" id="KW-0812">Transmembrane</keyword>
<proteinExistence type="predicted"/>
<reference evidence="2 3" key="1">
    <citation type="submission" date="2023-10" db="EMBL/GenBank/DDBJ databases">
        <title>Chromosome-scale genome assembly provides insights into flower coloration mechanisms of Canna indica.</title>
        <authorList>
            <person name="Li C."/>
        </authorList>
    </citation>
    <scope>NUCLEOTIDE SEQUENCE [LARGE SCALE GENOMIC DNA]</scope>
    <source>
        <tissue evidence="2">Flower</tissue>
    </source>
</reference>
<dbReference type="AlphaFoldDB" id="A0AAQ3K286"/>
<feature type="transmembrane region" description="Helical" evidence="1">
    <location>
        <begin position="184"/>
        <end position="207"/>
    </location>
</feature>
<sequence length="319" mass="34750">MPYCHCHAALISTFKYSSLGSETKPTSLYINTPPAMGKVIRTIRSSFHAFFKSYQAFASIAALLLFPVSAAILLSQSTNLSSSPVLQAISSRLAYLFEAAGLPPSRFFTLLNFKISQTIFTFVSTLPFTSTLLVIAKATVSKIIHGIPCRNAILASLFLVFNALDILHVSSNNSVILALSSGGVILYSFVLANAMVTCNLSIIISAVDGIGGYLPILKALVLVRGRTATAMTLGLPASLGLAAIEALFQYRVIKPYRRSARFHPSVIWEAFLIIYMYSFVVVFDTIITCIFLKSCKCSTVQSSWNKYSHKSEEKAALQV</sequence>
<dbReference type="EMBL" id="CP136892">
    <property type="protein sequence ID" value="WOL00577.1"/>
    <property type="molecule type" value="Genomic_DNA"/>
</dbReference>
<feature type="transmembrane region" description="Helical" evidence="1">
    <location>
        <begin position="228"/>
        <end position="250"/>
    </location>
</feature>
<feature type="transmembrane region" description="Helical" evidence="1">
    <location>
        <begin position="270"/>
        <end position="292"/>
    </location>
</feature>
<evidence type="ECO:0000313" key="2">
    <source>
        <dbReference type="EMBL" id="WOL00577.1"/>
    </source>
</evidence>
<feature type="transmembrane region" description="Helical" evidence="1">
    <location>
        <begin position="54"/>
        <end position="74"/>
    </location>
</feature>
<dbReference type="PANTHER" id="PTHR33133:SF3">
    <property type="entry name" value="TRANSMEMBRANE PROTEIN"/>
    <property type="match status" value="1"/>
</dbReference>
<organism evidence="2 3">
    <name type="scientific">Canna indica</name>
    <name type="common">Indian-shot</name>
    <dbReference type="NCBI Taxonomy" id="4628"/>
    <lineage>
        <taxon>Eukaryota</taxon>
        <taxon>Viridiplantae</taxon>
        <taxon>Streptophyta</taxon>
        <taxon>Embryophyta</taxon>
        <taxon>Tracheophyta</taxon>
        <taxon>Spermatophyta</taxon>
        <taxon>Magnoliopsida</taxon>
        <taxon>Liliopsida</taxon>
        <taxon>Zingiberales</taxon>
        <taxon>Cannaceae</taxon>
        <taxon>Canna</taxon>
    </lineage>
</organism>
<keyword evidence="1" id="KW-0472">Membrane</keyword>
<gene>
    <name evidence="2" type="ORF">Cni_G09290</name>
</gene>